<organism evidence="6 7">
    <name type="scientific">Diacronema lutheri</name>
    <name type="common">Unicellular marine alga</name>
    <name type="synonym">Monochrysis lutheri</name>
    <dbReference type="NCBI Taxonomy" id="2081491"/>
    <lineage>
        <taxon>Eukaryota</taxon>
        <taxon>Haptista</taxon>
        <taxon>Haptophyta</taxon>
        <taxon>Pavlovophyceae</taxon>
        <taxon>Pavlovales</taxon>
        <taxon>Pavlovaceae</taxon>
        <taxon>Diacronema</taxon>
    </lineage>
</organism>
<evidence type="ECO:0000256" key="2">
    <source>
        <dbReference type="ARBA" id="ARBA00022801"/>
    </source>
</evidence>
<gene>
    <name evidence="6" type="ORF">KFE25_006362</name>
</gene>
<evidence type="ECO:0000313" key="7">
    <source>
        <dbReference type="Proteomes" id="UP000751190"/>
    </source>
</evidence>
<keyword evidence="2 4" id="KW-0378">Hydrolase</keyword>
<dbReference type="OrthoDB" id="5795902at2759"/>
<dbReference type="PANTHER" id="PTHR11452">
    <property type="entry name" value="ALPHA-GALACTOSIDASE/ALPHA-N-ACETYLGALACTOSAMINIDASE"/>
    <property type="match status" value="1"/>
</dbReference>
<evidence type="ECO:0000256" key="3">
    <source>
        <dbReference type="ARBA" id="ARBA00023295"/>
    </source>
</evidence>
<evidence type="ECO:0000313" key="6">
    <source>
        <dbReference type="EMBL" id="KAG8469907.1"/>
    </source>
</evidence>
<evidence type="ECO:0000259" key="5">
    <source>
        <dbReference type="SMART" id="SM00254"/>
    </source>
</evidence>
<dbReference type="InterPro" id="IPR003582">
    <property type="entry name" value="ShKT_dom"/>
</dbReference>
<dbReference type="Pfam" id="PF16499">
    <property type="entry name" value="Melibiase_2"/>
    <property type="match status" value="2"/>
</dbReference>
<proteinExistence type="inferred from homology"/>
<dbReference type="Gene3D" id="2.60.40.1180">
    <property type="entry name" value="Golgi alpha-mannosidase II"/>
    <property type="match status" value="1"/>
</dbReference>
<dbReference type="GO" id="GO:0004557">
    <property type="term" value="F:alpha-galactosidase activity"/>
    <property type="evidence" value="ECO:0007669"/>
    <property type="project" value="UniProtKB-EC"/>
</dbReference>
<comment type="catalytic activity">
    <reaction evidence="4">
        <text>Hydrolysis of terminal, non-reducing alpha-D-galactose residues in alpha-D-galactosides, including galactose oligosaccharides, galactomannans and galactolipids.</text>
        <dbReference type="EC" id="3.2.1.22"/>
    </reaction>
</comment>
<protein>
    <recommendedName>
        <fullName evidence="4">Alpha-galactosidase</fullName>
        <ecNumber evidence="4">3.2.1.22</ecNumber>
    </recommendedName>
    <alternativeName>
        <fullName evidence="4">Melibiase</fullName>
    </alternativeName>
</protein>
<sequence>MAGRPLSLGALLERTAALDARSAPRQRWPWLAALLAGTVALDNGVGRTPAMGWNSWNSFRCDINEQRIREVADALVRTGLAAAGYKHVVLDDCWMEKRADDGTIVPFASKFPSGMRALGEYIHARGLRFGLYSNAGRKTCEGYPGSWEHEAADARTYAAWGVDYVKYDFCDTAGLPGTPRAIYERMASALNATGRPIIFSLCNWGVGEPHLWGARLGHSWRMGRDVFAAWDEAHVKELKLPGYLQSVMSAVDGIVGRDDVAGATGPGGFNDPDMLVVGLDDGMFAYGIVAECPSHVRACKPGDYVSRERWGKVGGLSRTEQEAHFAMWAFLAAPLMLGNDPRALSAVARRVLLSPDLIAINQDELVAPARRSWTDATAGLEVWTRALSGGRVALLVLNRGEAHVRSVTTHFERDAGEAHVQWARELQLDEPCVNANADAGACATWAAAGECVRNGGYMAAQCARACSVCAPLAAPTVRAAVASVRDAAGGEDLGMWAGGWIARHVEPHSARVVVLAFKEPRASPPLTLAEPVCRVEQAAGVEAAVGAGNGALASAEAAARAQQSAIASDERRHAPLAPHDARALPMPAALAHAQRSFSPQPLACSAEALASVVVLNGALLVFVACFCARQRVHVAGRPQPGARTHAWGAGCAAGGNKSA</sequence>
<comment type="caution">
    <text evidence="6">The sequence shown here is derived from an EMBL/GenBank/DDBJ whole genome shotgun (WGS) entry which is preliminary data.</text>
</comment>
<dbReference type="EC" id="3.2.1.22" evidence="4"/>
<dbReference type="InterPro" id="IPR017853">
    <property type="entry name" value="GH"/>
</dbReference>
<dbReference type="InterPro" id="IPR013785">
    <property type="entry name" value="Aldolase_TIM"/>
</dbReference>
<dbReference type="Pfam" id="PF01549">
    <property type="entry name" value="ShK"/>
    <property type="match status" value="1"/>
</dbReference>
<dbReference type="Proteomes" id="UP000751190">
    <property type="component" value="Unassembled WGS sequence"/>
</dbReference>
<dbReference type="SMART" id="SM00254">
    <property type="entry name" value="ShKT"/>
    <property type="match status" value="1"/>
</dbReference>
<keyword evidence="3 4" id="KW-0326">Glycosidase</keyword>
<reference evidence="6" key="1">
    <citation type="submission" date="2021-05" db="EMBL/GenBank/DDBJ databases">
        <title>The genome of the haptophyte Pavlova lutheri (Diacronema luteri, Pavlovales) - a model for lipid biosynthesis in eukaryotic algae.</title>
        <authorList>
            <person name="Hulatt C.J."/>
            <person name="Posewitz M.C."/>
        </authorList>
    </citation>
    <scope>NUCLEOTIDE SEQUENCE</scope>
    <source>
        <strain evidence="6">NIVA-4/92</strain>
    </source>
</reference>
<dbReference type="CDD" id="cd14792">
    <property type="entry name" value="GH27"/>
    <property type="match status" value="1"/>
</dbReference>
<evidence type="ECO:0000256" key="1">
    <source>
        <dbReference type="ARBA" id="ARBA00009743"/>
    </source>
</evidence>
<keyword evidence="7" id="KW-1185">Reference proteome</keyword>
<evidence type="ECO:0000256" key="4">
    <source>
        <dbReference type="RuleBase" id="RU361168"/>
    </source>
</evidence>
<keyword evidence="4" id="KW-1015">Disulfide bond</keyword>
<dbReference type="InterPro" id="IPR013780">
    <property type="entry name" value="Glyco_hydro_b"/>
</dbReference>
<comment type="similarity">
    <text evidence="1 4">Belongs to the glycosyl hydrolase 27 family.</text>
</comment>
<accession>A0A8J5XWQ7</accession>
<dbReference type="GO" id="GO:0005975">
    <property type="term" value="P:carbohydrate metabolic process"/>
    <property type="evidence" value="ECO:0007669"/>
    <property type="project" value="InterPro"/>
</dbReference>
<dbReference type="PRINTS" id="PR00740">
    <property type="entry name" value="GLHYDRLASE27"/>
</dbReference>
<dbReference type="Gene3D" id="3.20.20.70">
    <property type="entry name" value="Aldolase class I"/>
    <property type="match status" value="1"/>
</dbReference>
<dbReference type="SUPFAM" id="SSF51445">
    <property type="entry name" value="(Trans)glycosidases"/>
    <property type="match status" value="1"/>
</dbReference>
<dbReference type="InterPro" id="IPR002241">
    <property type="entry name" value="Glyco_hydro_27"/>
</dbReference>
<dbReference type="AlphaFoldDB" id="A0A8J5XWQ7"/>
<feature type="domain" description="ShKT" evidence="5">
    <location>
        <begin position="431"/>
        <end position="470"/>
    </location>
</feature>
<dbReference type="PANTHER" id="PTHR11452:SF75">
    <property type="entry name" value="ALPHA-GALACTOSIDASE MEL1"/>
    <property type="match status" value="1"/>
</dbReference>
<dbReference type="EMBL" id="JAGTXO010000002">
    <property type="protein sequence ID" value="KAG8469907.1"/>
    <property type="molecule type" value="Genomic_DNA"/>
</dbReference>
<name>A0A8J5XWQ7_DIALT</name>